<dbReference type="InterPro" id="IPR008972">
    <property type="entry name" value="Cupredoxin"/>
</dbReference>
<evidence type="ECO:0000256" key="4">
    <source>
        <dbReference type="ARBA" id="ARBA00023008"/>
    </source>
</evidence>
<dbReference type="RefSeq" id="WP_307257623.1">
    <property type="nucleotide sequence ID" value="NZ_JAUSUC010000023.1"/>
</dbReference>
<dbReference type="InterPro" id="IPR041114">
    <property type="entry name" value="Nos_propeller"/>
</dbReference>
<evidence type="ECO:0000256" key="2">
    <source>
        <dbReference type="ARBA" id="ARBA00022723"/>
    </source>
</evidence>
<dbReference type="SUPFAM" id="SSF49503">
    <property type="entry name" value="Cupredoxins"/>
    <property type="match status" value="1"/>
</dbReference>
<dbReference type="NCBIfam" id="TIGR04246">
    <property type="entry name" value="nitrous_NosZ_Gp"/>
    <property type="match status" value="1"/>
</dbReference>
<keyword evidence="2" id="KW-0479">Metal-binding</keyword>
<dbReference type="PANTHER" id="PTHR42838:SF2">
    <property type="entry name" value="NITROUS-OXIDE REDUCTASE"/>
    <property type="match status" value="1"/>
</dbReference>
<keyword evidence="3" id="KW-0574">Periplasm</keyword>
<reference evidence="7" key="1">
    <citation type="submission" date="2023-07" db="EMBL/GenBank/DDBJ databases">
        <title>Genomic Encyclopedia of Type Strains, Phase IV (KMG-IV): sequencing the most valuable type-strain genomes for metagenomic binning, comparative biology and taxonomic classification.</title>
        <authorList>
            <person name="Goeker M."/>
        </authorList>
    </citation>
    <scope>NUCLEOTIDE SEQUENCE</scope>
    <source>
        <strain evidence="7">DSM 23947</strain>
    </source>
</reference>
<dbReference type="InterPro" id="IPR011045">
    <property type="entry name" value="N2O_reductase_N"/>
</dbReference>
<organism evidence="7 8">
    <name type="scientific">Oikeobacillus pervagus</name>
    <dbReference type="NCBI Taxonomy" id="1325931"/>
    <lineage>
        <taxon>Bacteria</taxon>
        <taxon>Bacillati</taxon>
        <taxon>Bacillota</taxon>
        <taxon>Bacilli</taxon>
        <taxon>Bacillales</taxon>
        <taxon>Bacillaceae</taxon>
        <taxon>Oikeobacillus</taxon>
    </lineage>
</organism>
<dbReference type="InterPro" id="IPR051403">
    <property type="entry name" value="NosZ/Cyto_c_oxidase_sub2"/>
</dbReference>
<dbReference type="SUPFAM" id="SSF50974">
    <property type="entry name" value="Nitrous oxide reductase, N-terminal domain"/>
    <property type="match status" value="1"/>
</dbReference>
<dbReference type="Proteomes" id="UP001237207">
    <property type="component" value="Unassembled WGS sequence"/>
</dbReference>
<dbReference type="PROSITE" id="PS50857">
    <property type="entry name" value="COX2_CUA"/>
    <property type="match status" value="1"/>
</dbReference>
<feature type="signal peptide" evidence="5">
    <location>
        <begin position="1"/>
        <end position="20"/>
    </location>
</feature>
<evidence type="ECO:0000256" key="5">
    <source>
        <dbReference type="SAM" id="SignalP"/>
    </source>
</evidence>
<dbReference type="GO" id="GO:0050304">
    <property type="term" value="F:nitrous-oxide reductase activity"/>
    <property type="evidence" value="ECO:0007669"/>
    <property type="project" value="UniProtKB-EC"/>
</dbReference>
<dbReference type="GO" id="GO:0004129">
    <property type="term" value="F:cytochrome-c oxidase activity"/>
    <property type="evidence" value="ECO:0007669"/>
    <property type="project" value="InterPro"/>
</dbReference>
<dbReference type="EC" id="1.7.2.4" evidence="7"/>
<comment type="subcellular location">
    <subcellularLocation>
        <location evidence="1">Periplasm</location>
    </subcellularLocation>
</comment>
<comment type="caution">
    <text evidence="7">The sequence shown here is derived from an EMBL/GenBank/DDBJ whole genome shotgun (WGS) entry which is preliminary data.</text>
</comment>
<dbReference type="EMBL" id="JAUSUC010000023">
    <property type="protein sequence ID" value="MDQ0215627.1"/>
    <property type="molecule type" value="Genomic_DNA"/>
</dbReference>
<dbReference type="InterPro" id="IPR015943">
    <property type="entry name" value="WD40/YVTN_repeat-like_dom_sf"/>
</dbReference>
<evidence type="ECO:0000313" key="8">
    <source>
        <dbReference type="Proteomes" id="UP001237207"/>
    </source>
</evidence>
<gene>
    <name evidence="7" type="ORF">J2S13_002045</name>
</gene>
<protein>
    <submittedName>
        <fullName evidence="7">Nitrous-oxide reductase</fullName>
        <ecNumber evidence="7">1.7.2.4</ecNumber>
    </submittedName>
</protein>
<accession>A0AAJ1WGY7</accession>
<dbReference type="GO" id="GO:0042597">
    <property type="term" value="C:periplasmic space"/>
    <property type="evidence" value="ECO:0007669"/>
    <property type="project" value="UniProtKB-SubCell"/>
</dbReference>
<evidence type="ECO:0000256" key="1">
    <source>
        <dbReference type="ARBA" id="ARBA00004418"/>
    </source>
</evidence>
<feature type="chain" id="PRO_5042598752" evidence="5">
    <location>
        <begin position="21"/>
        <end position="624"/>
    </location>
</feature>
<keyword evidence="5" id="KW-0732">Signal</keyword>
<dbReference type="GO" id="GO:0016020">
    <property type="term" value="C:membrane"/>
    <property type="evidence" value="ECO:0007669"/>
    <property type="project" value="InterPro"/>
</dbReference>
<evidence type="ECO:0000256" key="3">
    <source>
        <dbReference type="ARBA" id="ARBA00022764"/>
    </source>
</evidence>
<evidence type="ECO:0000259" key="6">
    <source>
        <dbReference type="PROSITE" id="PS50857"/>
    </source>
</evidence>
<proteinExistence type="predicted"/>
<name>A0AAJ1WGY7_9BACI</name>
<dbReference type="Pfam" id="PF18764">
    <property type="entry name" value="nos_propeller"/>
    <property type="match status" value="1"/>
</dbReference>
<dbReference type="Gene3D" id="2.130.10.10">
    <property type="entry name" value="YVTN repeat-like/Quinoprotein amine dehydrogenase"/>
    <property type="match status" value="1"/>
</dbReference>
<dbReference type="Gene3D" id="2.60.40.420">
    <property type="entry name" value="Cupredoxins - blue copper proteins"/>
    <property type="match status" value="1"/>
</dbReference>
<keyword evidence="7" id="KW-0560">Oxidoreductase</keyword>
<feature type="domain" description="Cytochrome oxidase subunit II copper A binding" evidence="6">
    <location>
        <begin position="519"/>
        <end position="624"/>
    </location>
</feature>
<dbReference type="PANTHER" id="PTHR42838">
    <property type="entry name" value="CYTOCHROME C OXIDASE SUBUNIT II"/>
    <property type="match status" value="1"/>
</dbReference>
<keyword evidence="8" id="KW-1185">Reference proteome</keyword>
<dbReference type="GO" id="GO:0005507">
    <property type="term" value="F:copper ion binding"/>
    <property type="evidence" value="ECO:0007669"/>
    <property type="project" value="InterPro"/>
</dbReference>
<dbReference type="InterPro" id="IPR002429">
    <property type="entry name" value="CcO_II-like_C"/>
</dbReference>
<dbReference type="AlphaFoldDB" id="A0AAJ1WGY7"/>
<keyword evidence="4" id="KW-0186">Copper</keyword>
<sequence>MKRKGIISAVSGLAAGVLVAAVFFADFNKEEKASSAADNKSKAEKVYVPYGEYDDYYMLASGGHSGQLFVYGVPSMRKIRTVPVFTPDPATGYGYDENTKKMLGGYTWGDFHHPAVSETKGDYDGEFLFANDVGNNRVAAVDLSTFHTADIMSLPNMGGPHAGVFVTENTEYIALPTRFARPLGGKYAELDKYKEEYKGVVSMAKFDRDKKKFNLAYQIMLPPWSYDLSDAGKKMSGDWIVMTTYNTEFATTNLEINASQNDRDYIVLINWKKLEGEVAKGNYKEIEGVKMVDPRDYKGAIYAIPVSKSPHGVDVTPDGKRFIAAGKLAPLMTVFSFEKAFEAIEKEDYSDEKFGIPVLPYKKVMEREVDPPGALGPLHTQFDDKGNAYNTMFISSEVVKWKVDTGEVIDRKPSYFSPGHSSAAEGDTVDPDGKWLVALNKIAKDNFLSVGPSHPESMDLFDISGEEMEHIMAAPVDPEPHYAQIVHKDKIKPKKLYEKDEKRKNAVWSKEDAHIERKGNEVHVYGVALRSKFVFDAKSDRPDAVTVNQGDRVFFHMTNIDLDQDITHGFGINDYNLNFEVQPGQTNTLEFVADQAGTFPIYCTNFCSALHQEMSGYLLVKPKE</sequence>
<dbReference type="InterPro" id="IPR026468">
    <property type="entry name" value="Nitrous_oxide_Rdtase_Sec-dep"/>
</dbReference>
<evidence type="ECO:0000313" key="7">
    <source>
        <dbReference type="EMBL" id="MDQ0215627.1"/>
    </source>
</evidence>